<feature type="domain" description="HAMP" evidence="12">
    <location>
        <begin position="167"/>
        <end position="220"/>
    </location>
</feature>
<dbReference type="InterPro" id="IPR003661">
    <property type="entry name" value="HisK_dim/P_dom"/>
</dbReference>
<dbReference type="Gene3D" id="1.10.287.130">
    <property type="match status" value="1"/>
</dbReference>
<evidence type="ECO:0000256" key="9">
    <source>
        <dbReference type="ARBA" id="ARBA00023012"/>
    </source>
</evidence>
<dbReference type="RefSeq" id="WP_057632914.1">
    <property type="nucleotide sequence ID" value="NZ_LDJI01000012.1"/>
</dbReference>
<comment type="catalytic activity">
    <reaction evidence="1">
        <text>ATP + protein L-histidine = ADP + protein N-phospho-L-histidine.</text>
        <dbReference type="EC" id="2.7.13.3"/>
    </reaction>
</comment>
<dbReference type="PATRIC" id="fig|405444.3.peg.353"/>
<keyword evidence="14" id="KW-1185">Reference proteome</keyword>
<dbReference type="InterPro" id="IPR005467">
    <property type="entry name" value="His_kinase_dom"/>
</dbReference>
<protein>
    <recommendedName>
        <fullName evidence="3">histidine kinase</fullName>
        <ecNumber evidence="3">2.7.13.3</ecNumber>
    </recommendedName>
</protein>
<dbReference type="SMART" id="SM00388">
    <property type="entry name" value="HisKA"/>
    <property type="match status" value="1"/>
</dbReference>
<evidence type="ECO:0000259" key="11">
    <source>
        <dbReference type="PROSITE" id="PS50109"/>
    </source>
</evidence>
<dbReference type="PANTHER" id="PTHR45436:SF16">
    <property type="entry name" value="HISTIDINE KINASE"/>
    <property type="match status" value="1"/>
</dbReference>
<evidence type="ECO:0000256" key="1">
    <source>
        <dbReference type="ARBA" id="ARBA00000085"/>
    </source>
</evidence>
<dbReference type="EMBL" id="LDJI01000012">
    <property type="protein sequence ID" value="KRG64719.1"/>
    <property type="molecule type" value="Genomic_DNA"/>
</dbReference>
<evidence type="ECO:0000313" key="13">
    <source>
        <dbReference type="EMBL" id="KRG64719.1"/>
    </source>
</evidence>
<dbReference type="SUPFAM" id="SSF47384">
    <property type="entry name" value="Homodimeric domain of signal transducing histidine kinase"/>
    <property type="match status" value="1"/>
</dbReference>
<dbReference type="EC" id="2.7.13.3" evidence="3"/>
<proteinExistence type="predicted"/>
<evidence type="ECO:0000256" key="2">
    <source>
        <dbReference type="ARBA" id="ARBA00004370"/>
    </source>
</evidence>
<accession>A0A0R0C4N0</accession>
<feature type="transmembrane region" description="Helical" evidence="10">
    <location>
        <begin position="16"/>
        <end position="42"/>
    </location>
</feature>
<dbReference type="GO" id="GO:0005886">
    <property type="term" value="C:plasma membrane"/>
    <property type="evidence" value="ECO:0007669"/>
    <property type="project" value="TreeGrafter"/>
</dbReference>
<comment type="subcellular location">
    <subcellularLocation>
        <location evidence="2">Membrane</location>
    </subcellularLocation>
</comment>
<dbReference type="InterPro" id="IPR036890">
    <property type="entry name" value="HATPase_C_sf"/>
</dbReference>
<dbReference type="Gene3D" id="6.10.340.10">
    <property type="match status" value="1"/>
</dbReference>
<evidence type="ECO:0000256" key="7">
    <source>
        <dbReference type="ARBA" id="ARBA00022777"/>
    </source>
</evidence>
<dbReference type="SMART" id="SM00387">
    <property type="entry name" value="HATPase_c"/>
    <property type="match status" value="1"/>
</dbReference>
<dbReference type="STRING" id="405444.ABB26_06750"/>
<dbReference type="SMART" id="SM00304">
    <property type="entry name" value="HAMP"/>
    <property type="match status" value="1"/>
</dbReference>
<gene>
    <name evidence="13" type="ORF">ABB26_06750</name>
</gene>
<sequence>MSHTSTPPRRHLRNRLMLAFAGFTLVVAALFGLYVAVFAYAVEDMFFNGLLDREAGEQIEQHARTGQWKAPRESWMQVIASPDQLPDGIAGTLAAEPRRTEFPGADGRHYHLKRLQPADAGKPAWLLAEVSQLLVVRPQRAALLQLLAWTGVAVISLALLLGWWLARRTTAPLSKLAQRVDQTDPQHMPDTFAADFPNDEVGLLAERLQALIARIRAFVSREREFTRDASHELRTPLTVIRSTTERLAREPGLSASTRQGLAHIQQSTLQLEQTVTMLLTLAREQALPADGQPLRVLPMLERVVIEQSPLLDGKDIHLDLDVPTQTTSTLPAAVLQVLLANLIGNAFAHTDAGQIRVTVEAQRLCISNPGTAISNDALRPFVKDEASSGFGLGLAIVRRLCDHHGIDLVIDNTGQLTTVSFALATEPAP</sequence>
<evidence type="ECO:0000313" key="14">
    <source>
        <dbReference type="Proteomes" id="UP000050864"/>
    </source>
</evidence>
<dbReference type="AlphaFoldDB" id="A0A0R0C4N0"/>
<dbReference type="InterPro" id="IPR003660">
    <property type="entry name" value="HAMP_dom"/>
</dbReference>
<evidence type="ECO:0000256" key="4">
    <source>
        <dbReference type="ARBA" id="ARBA00022553"/>
    </source>
</evidence>
<reference evidence="13 14" key="1">
    <citation type="submission" date="2015-05" db="EMBL/GenBank/DDBJ databases">
        <title>Genome sequencing and analysis of members of genus Stenotrophomonas.</title>
        <authorList>
            <person name="Patil P.P."/>
            <person name="Midha S."/>
            <person name="Patil P.B."/>
        </authorList>
    </citation>
    <scope>NUCLEOTIDE SEQUENCE [LARGE SCALE GENOMIC DNA]</scope>
    <source>
        <strain evidence="13 14">DSM 18929</strain>
    </source>
</reference>
<evidence type="ECO:0000256" key="3">
    <source>
        <dbReference type="ARBA" id="ARBA00012438"/>
    </source>
</evidence>
<evidence type="ECO:0000256" key="10">
    <source>
        <dbReference type="SAM" id="Phobius"/>
    </source>
</evidence>
<dbReference type="Pfam" id="PF00512">
    <property type="entry name" value="HisKA"/>
    <property type="match status" value="1"/>
</dbReference>
<feature type="domain" description="Histidine kinase" evidence="11">
    <location>
        <begin position="228"/>
        <end position="427"/>
    </location>
</feature>
<evidence type="ECO:0000256" key="8">
    <source>
        <dbReference type="ARBA" id="ARBA00022989"/>
    </source>
</evidence>
<evidence type="ECO:0000259" key="12">
    <source>
        <dbReference type="PROSITE" id="PS50885"/>
    </source>
</evidence>
<dbReference type="Gene3D" id="3.30.565.10">
    <property type="entry name" value="Histidine kinase-like ATPase, C-terminal domain"/>
    <property type="match status" value="1"/>
</dbReference>
<keyword evidence="10" id="KW-0472">Membrane</keyword>
<feature type="transmembrane region" description="Helical" evidence="10">
    <location>
        <begin position="146"/>
        <end position="166"/>
    </location>
</feature>
<dbReference type="InterPro" id="IPR050428">
    <property type="entry name" value="TCS_sensor_his_kinase"/>
</dbReference>
<keyword evidence="4" id="KW-0597">Phosphoprotein</keyword>
<dbReference type="InterPro" id="IPR036097">
    <property type="entry name" value="HisK_dim/P_sf"/>
</dbReference>
<dbReference type="Pfam" id="PF02518">
    <property type="entry name" value="HATPase_c"/>
    <property type="match status" value="1"/>
</dbReference>
<keyword evidence="6 10" id="KW-0812">Transmembrane</keyword>
<keyword evidence="7" id="KW-0418">Kinase</keyword>
<dbReference type="CDD" id="cd00082">
    <property type="entry name" value="HisKA"/>
    <property type="match status" value="1"/>
</dbReference>
<evidence type="ECO:0000256" key="6">
    <source>
        <dbReference type="ARBA" id="ARBA00022692"/>
    </source>
</evidence>
<dbReference type="GO" id="GO:0000155">
    <property type="term" value="F:phosphorelay sensor kinase activity"/>
    <property type="evidence" value="ECO:0007669"/>
    <property type="project" value="InterPro"/>
</dbReference>
<comment type="caution">
    <text evidence="13">The sequence shown here is derived from an EMBL/GenBank/DDBJ whole genome shotgun (WGS) entry which is preliminary data.</text>
</comment>
<organism evidence="13 14">
    <name type="scientific">Stenotrophomonas humi</name>
    <dbReference type="NCBI Taxonomy" id="405444"/>
    <lineage>
        <taxon>Bacteria</taxon>
        <taxon>Pseudomonadati</taxon>
        <taxon>Pseudomonadota</taxon>
        <taxon>Gammaproteobacteria</taxon>
        <taxon>Lysobacterales</taxon>
        <taxon>Lysobacteraceae</taxon>
        <taxon>Stenotrophomonas</taxon>
    </lineage>
</organism>
<dbReference type="InterPro" id="IPR003594">
    <property type="entry name" value="HATPase_dom"/>
</dbReference>
<dbReference type="PROSITE" id="PS50109">
    <property type="entry name" value="HIS_KIN"/>
    <property type="match status" value="1"/>
</dbReference>
<keyword evidence="8 10" id="KW-1133">Transmembrane helix</keyword>
<name>A0A0R0C4N0_9GAMM</name>
<dbReference type="PROSITE" id="PS50885">
    <property type="entry name" value="HAMP"/>
    <property type="match status" value="1"/>
</dbReference>
<dbReference type="SUPFAM" id="SSF55874">
    <property type="entry name" value="ATPase domain of HSP90 chaperone/DNA topoisomerase II/histidine kinase"/>
    <property type="match status" value="1"/>
</dbReference>
<dbReference type="PANTHER" id="PTHR45436">
    <property type="entry name" value="SENSOR HISTIDINE KINASE YKOH"/>
    <property type="match status" value="1"/>
</dbReference>
<evidence type="ECO:0000256" key="5">
    <source>
        <dbReference type="ARBA" id="ARBA00022679"/>
    </source>
</evidence>
<keyword evidence="9" id="KW-0902">Two-component regulatory system</keyword>
<dbReference type="OrthoDB" id="9121563at2"/>
<dbReference type="Proteomes" id="UP000050864">
    <property type="component" value="Unassembled WGS sequence"/>
</dbReference>
<keyword evidence="5" id="KW-0808">Transferase</keyword>